<evidence type="ECO:0000256" key="1">
    <source>
        <dbReference type="ARBA" id="ARBA00001974"/>
    </source>
</evidence>
<accession>A0A137PDY5</accession>
<keyword evidence="8" id="KW-0256">Endoplasmic reticulum</keyword>
<dbReference type="Pfam" id="PF04137">
    <property type="entry name" value="ERO1"/>
    <property type="match status" value="1"/>
</dbReference>
<keyword evidence="6" id="KW-0285">Flavoprotein</keyword>
<evidence type="ECO:0000256" key="4">
    <source>
        <dbReference type="ARBA" id="ARBA00011802"/>
    </source>
</evidence>
<keyword evidence="11" id="KW-0560">Oxidoreductase</keyword>
<comment type="subunit">
    <text evidence="4">May function both as a monomer and a homodimer.</text>
</comment>
<proteinExistence type="inferred from homology"/>
<dbReference type="EMBL" id="KQ964440">
    <property type="protein sequence ID" value="KXN73218.1"/>
    <property type="molecule type" value="Genomic_DNA"/>
</dbReference>
<keyword evidence="5" id="KW-0813">Transport</keyword>
<keyword evidence="13" id="KW-1015">Disulfide bond</keyword>
<evidence type="ECO:0000256" key="15">
    <source>
        <dbReference type="ARBA" id="ARBA00023284"/>
    </source>
</evidence>
<dbReference type="SUPFAM" id="SSF110019">
    <property type="entry name" value="ERO1-like"/>
    <property type="match status" value="1"/>
</dbReference>
<evidence type="ECO:0000256" key="12">
    <source>
        <dbReference type="ARBA" id="ARBA00023136"/>
    </source>
</evidence>
<keyword evidence="15" id="KW-0676">Redox-active center</keyword>
<sequence>MNTEQQPSNSLDALPEKLNKLSSAKLSVPLKNLCSTSFFSHYKLNLNKQCPFWAENDLCNEPGYPEEVKQVLKQFSTSNNTLSASYLAQLQAEKRIGSHPDRLENMYFYSSQ</sequence>
<dbReference type="GO" id="GO:0015035">
    <property type="term" value="F:protein-disulfide reductase activity"/>
    <property type="evidence" value="ECO:0007669"/>
    <property type="project" value="InterPro"/>
</dbReference>
<keyword evidence="10" id="KW-0249">Electron transport</keyword>
<comment type="subcellular location">
    <subcellularLocation>
        <location evidence="2">Endoplasmic reticulum membrane</location>
        <topology evidence="2">Peripheral membrane protein</topology>
        <orientation evidence="2">Lumenal side</orientation>
    </subcellularLocation>
</comment>
<evidence type="ECO:0000256" key="9">
    <source>
        <dbReference type="ARBA" id="ARBA00022827"/>
    </source>
</evidence>
<evidence type="ECO:0000256" key="7">
    <source>
        <dbReference type="ARBA" id="ARBA00022729"/>
    </source>
</evidence>
<evidence type="ECO:0000313" key="17">
    <source>
        <dbReference type="Proteomes" id="UP000070444"/>
    </source>
</evidence>
<dbReference type="InterPro" id="IPR007266">
    <property type="entry name" value="Ero1"/>
</dbReference>
<keyword evidence="9" id="KW-0274">FAD</keyword>
<name>A0A137PDY5_CONC2</name>
<dbReference type="GO" id="GO:0034975">
    <property type="term" value="P:protein folding in endoplasmic reticulum"/>
    <property type="evidence" value="ECO:0007669"/>
    <property type="project" value="InterPro"/>
</dbReference>
<organism evidence="16 17">
    <name type="scientific">Conidiobolus coronatus (strain ATCC 28846 / CBS 209.66 / NRRL 28638)</name>
    <name type="common">Delacroixia coronata</name>
    <dbReference type="NCBI Taxonomy" id="796925"/>
    <lineage>
        <taxon>Eukaryota</taxon>
        <taxon>Fungi</taxon>
        <taxon>Fungi incertae sedis</taxon>
        <taxon>Zoopagomycota</taxon>
        <taxon>Entomophthoromycotina</taxon>
        <taxon>Entomophthoromycetes</taxon>
        <taxon>Entomophthorales</taxon>
        <taxon>Ancylistaceae</taxon>
        <taxon>Conidiobolus</taxon>
    </lineage>
</organism>
<evidence type="ECO:0000256" key="5">
    <source>
        <dbReference type="ARBA" id="ARBA00022448"/>
    </source>
</evidence>
<gene>
    <name evidence="16" type="ORF">CONCODRAFT_3889</name>
</gene>
<dbReference type="OrthoDB" id="269384at2759"/>
<dbReference type="GO" id="GO:0016972">
    <property type="term" value="F:thiol oxidase activity"/>
    <property type="evidence" value="ECO:0007669"/>
    <property type="project" value="InterPro"/>
</dbReference>
<evidence type="ECO:0000256" key="6">
    <source>
        <dbReference type="ARBA" id="ARBA00022630"/>
    </source>
</evidence>
<dbReference type="PANTHER" id="PTHR12613">
    <property type="entry name" value="ERO1-RELATED"/>
    <property type="match status" value="1"/>
</dbReference>
<dbReference type="InterPro" id="IPR037192">
    <property type="entry name" value="ERO1-like_sf"/>
</dbReference>
<dbReference type="Proteomes" id="UP000070444">
    <property type="component" value="Unassembled WGS sequence"/>
</dbReference>
<dbReference type="GO" id="GO:0005789">
    <property type="term" value="C:endoplasmic reticulum membrane"/>
    <property type="evidence" value="ECO:0007669"/>
    <property type="project" value="UniProtKB-SubCell"/>
</dbReference>
<comment type="similarity">
    <text evidence="3">Belongs to the EROs family.</text>
</comment>
<evidence type="ECO:0000256" key="10">
    <source>
        <dbReference type="ARBA" id="ARBA00022982"/>
    </source>
</evidence>
<keyword evidence="17" id="KW-1185">Reference proteome</keyword>
<evidence type="ECO:0000256" key="11">
    <source>
        <dbReference type="ARBA" id="ARBA00023002"/>
    </source>
</evidence>
<evidence type="ECO:0000256" key="14">
    <source>
        <dbReference type="ARBA" id="ARBA00023180"/>
    </source>
</evidence>
<dbReference type="PANTHER" id="PTHR12613:SF0">
    <property type="entry name" value="ERO1-LIKE PROTEIN"/>
    <property type="match status" value="1"/>
</dbReference>
<evidence type="ECO:0000256" key="13">
    <source>
        <dbReference type="ARBA" id="ARBA00023157"/>
    </source>
</evidence>
<dbReference type="AlphaFoldDB" id="A0A137PDY5"/>
<evidence type="ECO:0000256" key="3">
    <source>
        <dbReference type="ARBA" id="ARBA00008277"/>
    </source>
</evidence>
<keyword evidence="12" id="KW-0472">Membrane</keyword>
<keyword evidence="14" id="KW-0325">Glycoprotein</keyword>
<evidence type="ECO:0000256" key="2">
    <source>
        <dbReference type="ARBA" id="ARBA00004367"/>
    </source>
</evidence>
<evidence type="ECO:0000313" key="16">
    <source>
        <dbReference type="EMBL" id="KXN73218.1"/>
    </source>
</evidence>
<evidence type="ECO:0000256" key="8">
    <source>
        <dbReference type="ARBA" id="ARBA00022824"/>
    </source>
</evidence>
<dbReference type="GO" id="GO:0071949">
    <property type="term" value="F:FAD binding"/>
    <property type="evidence" value="ECO:0007669"/>
    <property type="project" value="InterPro"/>
</dbReference>
<protein>
    <submittedName>
        <fullName evidence="16">Uncharacterized protein</fullName>
    </submittedName>
</protein>
<keyword evidence="7" id="KW-0732">Signal</keyword>
<reference evidence="16 17" key="1">
    <citation type="journal article" date="2015" name="Genome Biol. Evol.">
        <title>Phylogenomic analyses indicate that early fungi evolved digesting cell walls of algal ancestors of land plants.</title>
        <authorList>
            <person name="Chang Y."/>
            <person name="Wang S."/>
            <person name="Sekimoto S."/>
            <person name="Aerts A.L."/>
            <person name="Choi C."/>
            <person name="Clum A."/>
            <person name="LaButti K.M."/>
            <person name="Lindquist E.A."/>
            <person name="Yee Ngan C."/>
            <person name="Ohm R.A."/>
            <person name="Salamov A.A."/>
            <person name="Grigoriev I.V."/>
            <person name="Spatafora J.W."/>
            <person name="Berbee M.L."/>
        </authorList>
    </citation>
    <scope>NUCLEOTIDE SEQUENCE [LARGE SCALE GENOMIC DNA]</scope>
    <source>
        <strain evidence="16 17">NRRL 28638</strain>
    </source>
</reference>
<comment type="cofactor">
    <cofactor evidence="1">
        <name>FAD</name>
        <dbReference type="ChEBI" id="CHEBI:57692"/>
    </cofactor>
</comment>